<evidence type="ECO:0000313" key="5">
    <source>
        <dbReference type="Proteomes" id="UP001157006"/>
    </source>
</evidence>
<dbReference type="InterPro" id="IPR029047">
    <property type="entry name" value="HSP70_peptide-bd_sf"/>
</dbReference>
<proteinExistence type="inferred from homology"/>
<evidence type="ECO:0000313" key="4">
    <source>
        <dbReference type="EMBL" id="CAI8610091.1"/>
    </source>
</evidence>
<dbReference type="InterPro" id="IPR043129">
    <property type="entry name" value="ATPase_NBD"/>
</dbReference>
<keyword evidence="5" id="KW-1185">Reference proteome</keyword>
<reference evidence="4 5" key="1">
    <citation type="submission" date="2023-01" db="EMBL/GenBank/DDBJ databases">
        <authorList>
            <person name="Kreplak J."/>
        </authorList>
    </citation>
    <scope>NUCLEOTIDE SEQUENCE [LARGE SCALE GENOMIC DNA]</scope>
</reference>
<dbReference type="SUPFAM" id="SSF53067">
    <property type="entry name" value="Actin-like ATPase domain"/>
    <property type="match status" value="2"/>
</dbReference>
<dbReference type="AlphaFoldDB" id="A0AAV1AIG8"/>
<keyword evidence="2" id="KW-0547">Nucleotide-binding</keyword>
<name>A0AAV1AIG8_VICFA</name>
<dbReference type="Gene3D" id="2.60.34.10">
    <property type="entry name" value="Substrate Binding Domain Of DNAk, Chain A, domain 1"/>
    <property type="match status" value="1"/>
</dbReference>
<dbReference type="InterPro" id="IPR013126">
    <property type="entry name" value="Hsp_70_fam"/>
</dbReference>
<gene>
    <name evidence="4" type="ORF">VFH_IV165320</name>
</gene>
<dbReference type="Pfam" id="PF00012">
    <property type="entry name" value="HSP70"/>
    <property type="match status" value="1"/>
</dbReference>
<dbReference type="Gene3D" id="3.90.640.10">
    <property type="entry name" value="Actin, Chain A, domain 4"/>
    <property type="match status" value="1"/>
</dbReference>
<dbReference type="Proteomes" id="UP001157006">
    <property type="component" value="Chromosome 4"/>
</dbReference>
<organism evidence="4 5">
    <name type="scientific">Vicia faba</name>
    <name type="common">Broad bean</name>
    <name type="synonym">Faba vulgaris</name>
    <dbReference type="NCBI Taxonomy" id="3906"/>
    <lineage>
        <taxon>Eukaryota</taxon>
        <taxon>Viridiplantae</taxon>
        <taxon>Streptophyta</taxon>
        <taxon>Embryophyta</taxon>
        <taxon>Tracheophyta</taxon>
        <taxon>Spermatophyta</taxon>
        <taxon>Magnoliopsida</taxon>
        <taxon>eudicotyledons</taxon>
        <taxon>Gunneridae</taxon>
        <taxon>Pentapetalae</taxon>
        <taxon>rosids</taxon>
        <taxon>fabids</taxon>
        <taxon>Fabales</taxon>
        <taxon>Fabaceae</taxon>
        <taxon>Papilionoideae</taxon>
        <taxon>50 kb inversion clade</taxon>
        <taxon>NPAAA clade</taxon>
        <taxon>Hologalegina</taxon>
        <taxon>IRL clade</taxon>
        <taxon>Fabeae</taxon>
        <taxon>Vicia</taxon>
    </lineage>
</organism>
<evidence type="ECO:0000256" key="1">
    <source>
        <dbReference type="ARBA" id="ARBA00007381"/>
    </source>
</evidence>
<keyword evidence="3" id="KW-0067">ATP-binding</keyword>
<dbReference type="Gene3D" id="3.30.420.40">
    <property type="match status" value="2"/>
</dbReference>
<dbReference type="GO" id="GO:0140662">
    <property type="term" value="F:ATP-dependent protein folding chaperone"/>
    <property type="evidence" value="ECO:0007669"/>
    <property type="project" value="InterPro"/>
</dbReference>
<dbReference type="EMBL" id="OX451739">
    <property type="protein sequence ID" value="CAI8610091.1"/>
    <property type="molecule type" value="Genomic_DNA"/>
</dbReference>
<comment type="similarity">
    <text evidence="1">Belongs to the heat shock protein 70 family.</text>
</comment>
<sequence>MTDGKTTGEENLRPEITFPPEITVGIDIETCSYCVAVWNGTEVEYAVNKNNMKAYDQETLIKAKVFKMRRLIGRAETDPVTQVTRNLPFQMLAIDDESPSSSPEEFLTSYLKDLKQLAESVLERSVRDLVLTHPVSFNRFQLTRIHDTCRKAGLQILQMIPQPTAVAFLYAQQQLKATSSSSDLKGKKTALIFNMDSGYCDVAVIAATLEGKCRMKALAGSAIGGEDVIGNTMRLVIPDFKNKLKKKGRNKKLKSLRVEILKVIHGLKDKRSVEFDLDLGDGRKIRKVVKKGEFEEVNREVILTCERLIRRCLQDSKIKANSLDDVIIVGEFGNMLKLHNLVPKKGVAMNPLEAALCGAAVAGAVASGINDPSNLKLSISPITSHSLGIRANGNKFVCVIPRNTSLPVMEVMKFTTSHENQTEVLILVYEGVLIIEVVMEIDSLNKLRIGAGVFGPVEMPKPMIDPTKFLDYEALNRMFGDKMDLATFVKKK</sequence>
<dbReference type="PRINTS" id="PR00301">
    <property type="entry name" value="HEATSHOCK70"/>
</dbReference>
<evidence type="ECO:0000256" key="2">
    <source>
        <dbReference type="ARBA" id="ARBA00022741"/>
    </source>
</evidence>
<dbReference type="GO" id="GO:0005524">
    <property type="term" value="F:ATP binding"/>
    <property type="evidence" value="ECO:0007669"/>
    <property type="project" value="UniProtKB-KW"/>
</dbReference>
<dbReference type="FunFam" id="3.30.420.40:FF:000028">
    <property type="entry name" value="heat shock 70 kDa protein-like"/>
    <property type="match status" value="1"/>
</dbReference>
<evidence type="ECO:0000256" key="3">
    <source>
        <dbReference type="ARBA" id="ARBA00022840"/>
    </source>
</evidence>
<accession>A0AAV1AIG8</accession>
<protein>
    <submittedName>
        <fullName evidence="4">Uncharacterized protein</fullName>
    </submittedName>
</protein>
<dbReference type="PANTHER" id="PTHR19375">
    <property type="entry name" value="HEAT SHOCK PROTEIN 70KDA"/>
    <property type="match status" value="1"/>
</dbReference>
<dbReference type="SUPFAM" id="SSF100920">
    <property type="entry name" value="Heat shock protein 70kD (HSP70), peptide-binding domain"/>
    <property type="match status" value="1"/>
</dbReference>